<keyword evidence="2" id="KW-0004">4Fe-4S</keyword>
<comment type="cofactor">
    <cofactor evidence="1">
        <name>[4Fe-4S] cluster</name>
        <dbReference type="ChEBI" id="CHEBI:49883"/>
    </cofactor>
</comment>
<accession>A0A2H0NJA3</accession>
<dbReference type="InterPro" id="IPR013785">
    <property type="entry name" value="Aldolase_TIM"/>
</dbReference>
<dbReference type="InterPro" id="IPR058240">
    <property type="entry name" value="rSAM_sf"/>
</dbReference>
<evidence type="ECO:0000313" key="10">
    <source>
        <dbReference type="Proteomes" id="UP000230707"/>
    </source>
</evidence>
<dbReference type="GO" id="GO:0046872">
    <property type="term" value="F:metal ion binding"/>
    <property type="evidence" value="ECO:0007669"/>
    <property type="project" value="UniProtKB-KW"/>
</dbReference>
<dbReference type="InterPro" id="IPR000385">
    <property type="entry name" value="MoaA_NifB_PqqE_Fe-S-bd_CS"/>
</dbReference>
<keyword evidence="3" id="KW-0949">S-adenosyl-L-methionine</keyword>
<evidence type="ECO:0000256" key="7">
    <source>
        <dbReference type="ARBA" id="ARBA00023601"/>
    </source>
</evidence>
<evidence type="ECO:0000256" key="2">
    <source>
        <dbReference type="ARBA" id="ARBA00022485"/>
    </source>
</evidence>
<comment type="similarity">
    <text evidence="7">Belongs to the radical SAM superfamily. Anaerobic sulfatase-maturating enzyme family.</text>
</comment>
<dbReference type="SFLD" id="SFLDG01384">
    <property type="entry name" value="thioether_bond_formation_requi"/>
    <property type="match status" value="1"/>
</dbReference>
<dbReference type="SFLD" id="SFLDG01386">
    <property type="entry name" value="main_SPASM_domain-containing"/>
    <property type="match status" value="1"/>
</dbReference>
<dbReference type="Pfam" id="PF04055">
    <property type="entry name" value="Radical_SAM"/>
    <property type="match status" value="1"/>
</dbReference>
<dbReference type="SFLD" id="SFLDG01067">
    <property type="entry name" value="SPASM/twitch_domain_containing"/>
    <property type="match status" value="1"/>
</dbReference>
<evidence type="ECO:0000256" key="4">
    <source>
        <dbReference type="ARBA" id="ARBA00022723"/>
    </source>
</evidence>
<evidence type="ECO:0000256" key="6">
    <source>
        <dbReference type="ARBA" id="ARBA00023014"/>
    </source>
</evidence>
<evidence type="ECO:0000259" key="8">
    <source>
        <dbReference type="PROSITE" id="PS51918"/>
    </source>
</evidence>
<dbReference type="PROSITE" id="PS01305">
    <property type="entry name" value="MOAA_NIFB_PQQE"/>
    <property type="match status" value="1"/>
</dbReference>
<evidence type="ECO:0000256" key="5">
    <source>
        <dbReference type="ARBA" id="ARBA00023004"/>
    </source>
</evidence>
<name>A0A2H0NJA3_9BACT</name>
<dbReference type="AlphaFoldDB" id="A0A2H0NJA3"/>
<feature type="domain" description="Radical SAM core" evidence="8">
    <location>
        <begin position="92"/>
        <end position="317"/>
    </location>
</feature>
<dbReference type="PANTHER" id="PTHR43273">
    <property type="entry name" value="ANAEROBIC SULFATASE-MATURATING ENZYME HOMOLOG ASLB-RELATED"/>
    <property type="match status" value="1"/>
</dbReference>
<evidence type="ECO:0000256" key="3">
    <source>
        <dbReference type="ARBA" id="ARBA00022691"/>
    </source>
</evidence>
<dbReference type="GO" id="GO:0051539">
    <property type="term" value="F:4 iron, 4 sulfur cluster binding"/>
    <property type="evidence" value="ECO:0007669"/>
    <property type="project" value="UniProtKB-KW"/>
</dbReference>
<dbReference type="CDD" id="cd01335">
    <property type="entry name" value="Radical_SAM"/>
    <property type="match status" value="1"/>
</dbReference>
<dbReference type="GO" id="GO:0032324">
    <property type="term" value="P:molybdopterin cofactor biosynthetic process"/>
    <property type="evidence" value="ECO:0007669"/>
    <property type="project" value="UniProtKB-ARBA"/>
</dbReference>
<sequence>MHISRFVSLLRIKNRYALSHSLTVEQVFGGKKLKKFYQNFGKRNFNREEFENFFLDTKLFDKLVKAKILIRDEKDDDKLLERIYQNNPSLNNKQNRYSLLRILLTDICNLNCAYCKVERNIKQKIKRSTPRKKLAYVIKILAESKTRNPKIIHITGGEPTIFPPEIKFIVDTVRKYDPEKKINLIIGTNATLMTGKIADYIAANKMKIIVSLDGPERINNILRVDHSGKGSYQRVIAGLNIIRKRKIEYGLSMVIGGHNIKKLQSTINWIVDNFLPSSLGVNFMKPPTPGQTDFCYLIPPKIYAKKIYNVFQKIRNRNVYLELVMRKIEPFVYQKFKYYDCGASAGTTINVDAKGNIGPCKSFLIMEKDFSGTTKQTDYLEILNRWRKRSPVFKSECQNCPMIGICGNGCAYESFVYNKNYDELDPQSCAYVKDFFHLMIADLDSIYRKKYHIDEEVVFIPSKKDRLLILGKSRRRQNTLKWSIGHATTN</sequence>
<dbReference type="InterPro" id="IPR023867">
    <property type="entry name" value="Sulphatase_maturase_rSAM"/>
</dbReference>
<organism evidence="9 10">
    <name type="scientific">Candidatus Gottesmanbacteria bacterium CG11_big_fil_rev_8_21_14_0_20_37_11</name>
    <dbReference type="NCBI Taxonomy" id="1974575"/>
    <lineage>
        <taxon>Bacteria</taxon>
        <taxon>Candidatus Gottesmaniibacteriota</taxon>
    </lineage>
</organism>
<evidence type="ECO:0000256" key="1">
    <source>
        <dbReference type="ARBA" id="ARBA00001966"/>
    </source>
</evidence>
<dbReference type="SFLD" id="SFLDS00029">
    <property type="entry name" value="Radical_SAM"/>
    <property type="match status" value="1"/>
</dbReference>
<dbReference type="SMART" id="SM00729">
    <property type="entry name" value="Elp3"/>
    <property type="match status" value="1"/>
</dbReference>
<dbReference type="EMBL" id="PCWS01000010">
    <property type="protein sequence ID" value="PIR08927.1"/>
    <property type="molecule type" value="Genomic_DNA"/>
</dbReference>
<dbReference type="GO" id="GO:0016491">
    <property type="term" value="F:oxidoreductase activity"/>
    <property type="evidence" value="ECO:0007669"/>
    <property type="project" value="InterPro"/>
</dbReference>
<keyword evidence="4" id="KW-0479">Metal-binding</keyword>
<dbReference type="PROSITE" id="PS51918">
    <property type="entry name" value="RADICAL_SAM"/>
    <property type="match status" value="1"/>
</dbReference>
<proteinExistence type="inferred from homology"/>
<dbReference type="Proteomes" id="UP000230707">
    <property type="component" value="Unassembled WGS sequence"/>
</dbReference>
<dbReference type="SUPFAM" id="SSF102114">
    <property type="entry name" value="Radical SAM enzymes"/>
    <property type="match status" value="1"/>
</dbReference>
<keyword evidence="6" id="KW-0411">Iron-sulfur</keyword>
<keyword evidence="5" id="KW-0408">Iron</keyword>
<dbReference type="NCBIfam" id="TIGR04085">
    <property type="entry name" value="rSAM_more_4Fe4S"/>
    <property type="match status" value="1"/>
</dbReference>
<dbReference type="PANTHER" id="PTHR43273:SF3">
    <property type="entry name" value="ANAEROBIC SULFATASE-MATURATING ENZYME HOMOLOG ASLB-RELATED"/>
    <property type="match status" value="1"/>
</dbReference>
<dbReference type="InterPro" id="IPR006638">
    <property type="entry name" value="Elp3/MiaA/NifB-like_rSAM"/>
</dbReference>
<comment type="caution">
    <text evidence="9">The sequence shown here is derived from an EMBL/GenBank/DDBJ whole genome shotgun (WGS) entry which is preliminary data.</text>
</comment>
<dbReference type="InterPro" id="IPR007197">
    <property type="entry name" value="rSAM"/>
</dbReference>
<reference evidence="9 10" key="1">
    <citation type="submission" date="2017-09" db="EMBL/GenBank/DDBJ databases">
        <title>Depth-based differentiation of microbial function through sediment-hosted aquifers and enrichment of novel symbionts in the deep terrestrial subsurface.</title>
        <authorList>
            <person name="Probst A.J."/>
            <person name="Ladd B."/>
            <person name="Jarett J.K."/>
            <person name="Geller-Mcgrath D.E."/>
            <person name="Sieber C.M."/>
            <person name="Emerson J.B."/>
            <person name="Anantharaman K."/>
            <person name="Thomas B.C."/>
            <person name="Malmstrom R."/>
            <person name="Stieglmeier M."/>
            <person name="Klingl A."/>
            <person name="Woyke T."/>
            <person name="Ryan C.M."/>
            <person name="Banfield J.F."/>
        </authorList>
    </citation>
    <scope>NUCLEOTIDE SEQUENCE [LARGE SCALE GENOMIC DNA]</scope>
    <source>
        <strain evidence="9">CG11_big_fil_rev_8_21_14_0_20_37_11</strain>
    </source>
</reference>
<dbReference type="InterPro" id="IPR023885">
    <property type="entry name" value="4Fe4S-binding_SPASM_dom"/>
</dbReference>
<gene>
    <name evidence="9" type="ORF">COV53_00420</name>
</gene>
<evidence type="ECO:0000313" key="9">
    <source>
        <dbReference type="EMBL" id="PIR08927.1"/>
    </source>
</evidence>
<protein>
    <recommendedName>
        <fullName evidence="8">Radical SAM core domain-containing protein</fullName>
    </recommendedName>
</protein>
<dbReference type="Gene3D" id="3.20.20.70">
    <property type="entry name" value="Aldolase class I"/>
    <property type="match status" value="1"/>
</dbReference>